<dbReference type="AlphaFoldDB" id="A0A193GDE6"/>
<dbReference type="InterPro" id="IPR006311">
    <property type="entry name" value="TAT_signal"/>
</dbReference>
<protein>
    <recommendedName>
        <fullName evidence="2">phospholipase C</fullName>
        <ecNumber evidence="2">3.1.4.3</ecNumber>
    </recommendedName>
</protein>
<reference evidence="5 6" key="1">
    <citation type="submission" date="2016-06" db="EMBL/GenBank/DDBJ databases">
        <title>Complete genome sequences of Bordetella bronchialis and Bordetella flabilis.</title>
        <authorList>
            <person name="LiPuma J.J."/>
            <person name="Spilker T."/>
        </authorList>
    </citation>
    <scope>NUCLEOTIDE SEQUENCE [LARGE SCALE GENOMIC DNA]</scope>
    <source>
        <strain evidence="5 6">AU10664</strain>
    </source>
</reference>
<dbReference type="OrthoDB" id="980947at2"/>
<evidence type="ECO:0000313" key="5">
    <source>
        <dbReference type="EMBL" id="ANN77481.1"/>
    </source>
</evidence>
<dbReference type="EC" id="3.1.4.3" evidence="2"/>
<dbReference type="Pfam" id="PF05506">
    <property type="entry name" value="PLipase_C_C"/>
    <property type="match status" value="2"/>
</dbReference>
<dbReference type="InterPro" id="IPR017767">
    <property type="entry name" value="PC-PLC"/>
</dbReference>
<dbReference type="GO" id="GO:0016042">
    <property type="term" value="P:lipid catabolic process"/>
    <property type="evidence" value="ECO:0007669"/>
    <property type="project" value="InterPro"/>
</dbReference>
<dbReference type="Pfam" id="PF04185">
    <property type="entry name" value="Phosphoesterase"/>
    <property type="match status" value="1"/>
</dbReference>
<keyword evidence="3" id="KW-0378">Hydrolase</keyword>
<dbReference type="PROSITE" id="PS51318">
    <property type="entry name" value="TAT"/>
    <property type="match status" value="1"/>
</dbReference>
<dbReference type="NCBIfam" id="TIGR03396">
    <property type="entry name" value="PC_PLC"/>
    <property type="match status" value="1"/>
</dbReference>
<dbReference type="RefSeq" id="WP_066657114.1">
    <property type="nucleotide sequence ID" value="NZ_CBCSCL010000039.1"/>
</dbReference>
<feature type="domain" description="Bacterial phospholipase C C-terminal" evidence="4">
    <location>
        <begin position="520"/>
        <end position="605"/>
    </location>
</feature>
<dbReference type="Proteomes" id="UP000091926">
    <property type="component" value="Chromosome"/>
</dbReference>
<comment type="similarity">
    <text evidence="1">Belongs to the bacterial phospholipase C family.</text>
</comment>
<dbReference type="EMBL" id="CP016172">
    <property type="protein sequence ID" value="ANN77481.1"/>
    <property type="molecule type" value="Genomic_DNA"/>
</dbReference>
<evidence type="ECO:0000256" key="2">
    <source>
        <dbReference type="ARBA" id="ARBA00012018"/>
    </source>
</evidence>
<dbReference type="InterPro" id="IPR007312">
    <property type="entry name" value="Phosphoesterase"/>
</dbReference>
<name>A0A193GDE6_9BORD</name>
<dbReference type="STRING" id="463014.BAU07_10540"/>
<accession>A0A193GDE6</accession>
<dbReference type="Gene3D" id="3.40.720.10">
    <property type="entry name" value="Alkaline Phosphatase, subunit A"/>
    <property type="match status" value="2"/>
</dbReference>
<keyword evidence="6" id="KW-1185">Reference proteome</keyword>
<feature type="domain" description="Bacterial phospholipase C C-terminal" evidence="4">
    <location>
        <begin position="625"/>
        <end position="696"/>
    </location>
</feature>
<evidence type="ECO:0000259" key="4">
    <source>
        <dbReference type="Pfam" id="PF05506"/>
    </source>
</evidence>
<proteinExistence type="inferred from homology"/>
<organism evidence="5 6">
    <name type="scientific">Bordetella flabilis</name>
    <dbReference type="NCBI Taxonomy" id="463014"/>
    <lineage>
        <taxon>Bacteria</taxon>
        <taxon>Pseudomonadati</taxon>
        <taxon>Pseudomonadota</taxon>
        <taxon>Betaproteobacteria</taxon>
        <taxon>Burkholderiales</taxon>
        <taxon>Alcaligenaceae</taxon>
        <taxon>Bordetella</taxon>
    </lineage>
</organism>
<evidence type="ECO:0000256" key="1">
    <source>
        <dbReference type="ARBA" id="ARBA00009717"/>
    </source>
</evidence>
<evidence type="ECO:0000313" key="6">
    <source>
        <dbReference type="Proteomes" id="UP000091926"/>
    </source>
</evidence>
<dbReference type="InterPro" id="IPR017850">
    <property type="entry name" value="Alkaline_phosphatase_core_sf"/>
</dbReference>
<dbReference type="InterPro" id="IPR008475">
    <property type="entry name" value="PLipase_C_C"/>
</dbReference>
<dbReference type="KEGG" id="bfz:BAU07_10540"/>
<gene>
    <name evidence="5" type="ORF">BAU07_10540</name>
</gene>
<sequence>MAQTVTSRRDFLLNTTRLAATAAGATLVPPSIAKAYSIAAQGTSGTLNDVQHIVILMQENRSFDHYFGSLRAVRGFGDPRPFLMPSGYPVWYQPSDASFVLPFHPTPPAGSKQANADIYYDGMAHDWGSTHAAWNNGTYDGWARAKSAGTMAHFDEGDLPFYHALGKLFTVCDSYHCSMLGPTDPNRLYLWTGCCGNVPLSRPHIDNDTSGYNWTTFPERLNAAGVSWKVYQDKGQGLDSNAGVGEYERGTTTDLWWNGNYGDNALLNFRQYKNINPNTPLYPAYNGTQIDAQGRSRPYDYDLFKNLRDDVANGALPSVSWVVAPFAYCEHPSWASSGGEWYVSNVLDALTSNPDVFARTVLLIMYDENDGYFDHVPPPVPPTPATGLSNVSTVAEFYNNGLATDGTAPGDVPYGLGPRVPLVVVSPWSKGGKVNSQVFDHTSVIRFIEARFGTQQESNISPWRRAVCGDLTSAFDFGSPDASTAAVFLAASNMNPSAGSVALAPPTMQSLPSQPSEPRPACLLPYRFSIKGSVARQPMKLSLGIVNAGAAAVTIVASSPNLPTPRRYTVAGQSVVQDDIALSASGDYDVSAYGPNGSLHEFRGNIGANGNAGALCEVGWSLGPTAASVTIHLDNTRDSQAHVFQLTDNAYGKNAYAEVAVAAGAAQDIQWTTFSGWHDIAIRLKDDANFLRRLAGCPQQPQAPSTDPAIGNTTLFVPACRMQGTTPDTLRFDYVAPPWAHSPKNWIGVFRAGQTPGHDSAVAWVYAPKSVGSALLASRPGNPRLAAGVYAVWYLFDDGYKPLRGPMRLDI</sequence>
<dbReference type="PANTHER" id="PTHR31956:SF1">
    <property type="entry name" value="NON-SPECIFIC PHOSPHOLIPASE C1"/>
    <property type="match status" value="1"/>
</dbReference>
<dbReference type="GO" id="GO:0034480">
    <property type="term" value="F:phosphatidylcholine phospholipase C activity"/>
    <property type="evidence" value="ECO:0007669"/>
    <property type="project" value="UniProtKB-EC"/>
</dbReference>
<evidence type="ECO:0000256" key="3">
    <source>
        <dbReference type="ARBA" id="ARBA00022801"/>
    </source>
</evidence>
<dbReference type="PANTHER" id="PTHR31956">
    <property type="entry name" value="NON-SPECIFIC PHOSPHOLIPASE C4-RELATED"/>
    <property type="match status" value="1"/>
</dbReference>